<protein>
    <submittedName>
        <fullName evidence="1">CoA transferase</fullName>
    </submittedName>
</protein>
<dbReference type="InterPro" id="IPR023606">
    <property type="entry name" value="CoA-Trfase_III_dom_1_sf"/>
</dbReference>
<keyword evidence="1" id="KW-0808">Transferase</keyword>
<dbReference type="Gene3D" id="3.30.1540.10">
    <property type="entry name" value="formyl-coa transferase, domain 3"/>
    <property type="match status" value="1"/>
</dbReference>
<organism evidence="1 2">
    <name type="scientific">Comamonas piscis</name>
    <dbReference type="NCBI Taxonomy" id="1562974"/>
    <lineage>
        <taxon>Bacteria</taxon>
        <taxon>Pseudomonadati</taxon>
        <taxon>Pseudomonadota</taxon>
        <taxon>Betaproteobacteria</taxon>
        <taxon>Burkholderiales</taxon>
        <taxon>Comamonadaceae</taxon>
        <taxon>Comamonas</taxon>
    </lineage>
</organism>
<dbReference type="PANTHER" id="PTHR48228">
    <property type="entry name" value="SUCCINYL-COA--D-CITRAMALATE COA-TRANSFERASE"/>
    <property type="match status" value="1"/>
</dbReference>
<dbReference type="GO" id="GO:0016740">
    <property type="term" value="F:transferase activity"/>
    <property type="evidence" value="ECO:0007669"/>
    <property type="project" value="UniProtKB-KW"/>
</dbReference>
<dbReference type="SUPFAM" id="SSF89796">
    <property type="entry name" value="CoA-transferase family III (CaiB/BaiF)"/>
    <property type="match status" value="1"/>
</dbReference>
<dbReference type="Proteomes" id="UP000515240">
    <property type="component" value="Chromosome"/>
</dbReference>
<dbReference type="Pfam" id="PF02515">
    <property type="entry name" value="CoA_transf_3"/>
    <property type="match status" value="1"/>
</dbReference>
<reference evidence="1 2" key="1">
    <citation type="journal article" date="2020" name="G3 (Bethesda)">
        <title>CeMbio - The Caenorhabditis elegans Microbiome Resource.</title>
        <authorList>
            <person name="Dirksen P."/>
            <person name="Assie A."/>
            <person name="Zimmermann J."/>
            <person name="Zhang F."/>
            <person name="Tietje A.M."/>
            <person name="Marsh S.A."/>
            <person name="Felix M.A."/>
            <person name="Shapira M."/>
            <person name="Kaleta C."/>
            <person name="Schulenburg H."/>
            <person name="Samuel B."/>
        </authorList>
    </citation>
    <scope>NUCLEOTIDE SEQUENCE [LARGE SCALE GENOMIC DNA]</scope>
    <source>
        <strain evidence="1 2">BIGb0172</strain>
    </source>
</reference>
<sequence>MKVLDGIKVLEIGGLGPGPFCAMHLADLGAEVISIVREEKGSAPTGNLLNRGKRSVFADLKSAEGKALVLALVRDADVLIEGMRPGVMERLGLGPAECQALNPKLVYGRMTGWGQTGPLAPRAGHDNNYAAVSGALWGCSPADARPVSSFAMVGDIGGGALYLMTGLLAGVIQARSSGKGSVVDAAIVDGAAHMLNLALSARQRGIVADVRGESIHDSAPFYDTYVCADGQHITIGSIEPQFYALLLQSLDLADDPDFAAPQSQWDKAFWPRRRARLQALFITEPRAHWQQVFEGSDVCFGAVLSPLEAAAHPHMQARGVYHQQGGVLQATPAPRFDGQAYDTPEMCAAGAHTEAVLAQVSAGDGSAAWRR</sequence>
<gene>
    <name evidence="1" type="ORF">HS961_23200</name>
</gene>
<evidence type="ECO:0000313" key="2">
    <source>
        <dbReference type="Proteomes" id="UP000515240"/>
    </source>
</evidence>
<accession>A0A7G5ENC5</accession>
<keyword evidence="2" id="KW-1185">Reference proteome</keyword>
<proteinExistence type="predicted"/>
<dbReference type="PANTHER" id="PTHR48228:SF5">
    <property type="entry name" value="ALPHA-METHYLACYL-COA RACEMASE"/>
    <property type="match status" value="1"/>
</dbReference>
<dbReference type="InterPro" id="IPR044855">
    <property type="entry name" value="CoA-Trfase_III_dom3_sf"/>
</dbReference>
<dbReference type="InterPro" id="IPR050509">
    <property type="entry name" value="CoA-transferase_III"/>
</dbReference>
<dbReference type="AlphaFoldDB" id="A0A7G5ENC5"/>
<dbReference type="RefSeq" id="WP_182325752.1">
    <property type="nucleotide sequence ID" value="NZ_CP058554.1"/>
</dbReference>
<dbReference type="Gene3D" id="3.40.50.10540">
    <property type="entry name" value="Crotonobetainyl-coa:carnitine coa-transferase, domain 1"/>
    <property type="match status" value="1"/>
</dbReference>
<dbReference type="EMBL" id="CP058554">
    <property type="protein sequence ID" value="QMV75500.1"/>
    <property type="molecule type" value="Genomic_DNA"/>
</dbReference>
<name>A0A7G5ENC5_9BURK</name>
<dbReference type="KEGG" id="cpis:HS961_23200"/>
<dbReference type="InterPro" id="IPR003673">
    <property type="entry name" value="CoA-Trfase_fam_III"/>
</dbReference>
<evidence type="ECO:0000313" key="1">
    <source>
        <dbReference type="EMBL" id="QMV75500.1"/>
    </source>
</evidence>